<proteinExistence type="predicted"/>
<sequence>MSEALVTFLASFLLWVMFLGVLVLWLIDGRIKKEVALHAIFALVLAWVLAEMIKNLFPTVRPFSENGLTPLTLTVPIGGAFPSGHAASAFALATSIFLHQKRLGFIFLLGAFGVGAGRVLSNVHFPLDIVGGVVLGVLSAYLVKRVHLFGLFKGKS</sequence>
<keyword evidence="1" id="KW-0472">Membrane</keyword>
<gene>
    <name evidence="3" type="ORF">A2V97_04620</name>
</gene>
<dbReference type="STRING" id="1802485.A2V97_04620"/>
<evidence type="ECO:0000256" key="1">
    <source>
        <dbReference type="SAM" id="Phobius"/>
    </source>
</evidence>
<dbReference type="EMBL" id="MGFX01000001">
    <property type="protein sequence ID" value="OGM16019.1"/>
    <property type="molecule type" value="Genomic_DNA"/>
</dbReference>
<dbReference type="PANTHER" id="PTHR14969:SF13">
    <property type="entry name" value="AT30094P"/>
    <property type="match status" value="1"/>
</dbReference>
<evidence type="ECO:0000313" key="4">
    <source>
        <dbReference type="Proteomes" id="UP000177382"/>
    </source>
</evidence>
<feature type="domain" description="Phosphatidic acid phosphatase type 2/haloperoxidase" evidence="2">
    <location>
        <begin position="35"/>
        <end position="144"/>
    </location>
</feature>
<name>A0A1F7XMK9_9BACT</name>
<organism evidence="3 4">
    <name type="scientific">Candidatus Woesebacteria bacterium RBG_16_42_24</name>
    <dbReference type="NCBI Taxonomy" id="1802485"/>
    <lineage>
        <taxon>Bacteria</taxon>
        <taxon>Candidatus Woeseibacteriota</taxon>
    </lineage>
</organism>
<dbReference type="Proteomes" id="UP000177382">
    <property type="component" value="Unassembled WGS sequence"/>
</dbReference>
<comment type="caution">
    <text evidence="3">The sequence shown here is derived from an EMBL/GenBank/DDBJ whole genome shotgun (WGS) entry which is preliminary data.</text>
</comment>
<dbReference type="InterPro" id="IPR036938">
    <property type="entry name" value="PAP2/HPO_sf"/>
</dbReference>
<feature type="transmembrane region" description="Helical" evidence="1">
    <location>
        <begin position="103"/>
        <end position="120"/>
    </location>
</feature>
<dbReference type="AlphaFoldDB" id="A0A1F7XMK9"/>
<feature type="transmembrane region" description="Helical" evidence="1">
    <location>
        <begin position="77"/>
        <end position="98"/>
    </location>
</feature>
<accession>A0A1F7XMK9</accession>
<feature type="transmembrane region" description="Helical" evidence="1">
    <location>
        <begin position="6"/>
        <end position="27"/>
    </location>
</feature>
<reference evidence="3 4" key="1">
    <citation type="journal article" date="2016" name="Nat. Commun.">
        <title>Thousands of microbial genomes shed light on interconnected biogeochemical processes in an aquifer system.</title>
        <authorList>
            <person name="Anantharaman K."/>
            <person name="Brown C.T."/>
            <person name="Hug L.A."/>
            <person name="Sharon I."/>
            <person name="Castelle C.J."/>
            <person name="Probst A.J."/>
            <person name="Thomas B.C."/>
            <person name="Singh A."/>
            <person name="Wilkins M.J."/>
            <person name="Karaoz U."/>
            <person name="Brodie E.L."/>
            <person name="Williams K.H."/>
            <person name="Hubbard S.S."/>
            <person name="Banfield J.F."/>
        </authorList>
    </citation>
    <scope>NUCLEOTIDE SEQUENCE [LARGE SCALE GENOMIC DNA]</scope>
</reference>
<evidence type="ECO:0000313" key="3">
    <source>
        <dbReference type="EMBL" id="OGM16019.1"/>
    </source>
</evidence>
<evidence type="ECO:0000259" key="2">
    <source>
        <dbReference type="SMART" id="SM00014"/>
    </source>
</evidence>
<dbReference type="SUPFAM" id="SSF48317">
    <property type="entry name" value="Acid phosphatase/Vanadium-dependent haloperoxidase"/>
    <property type="match status" value="1"/>
</dbReference>
<protein>
    <recommendedName>
        <fullName evidence="2">Phosphatidic acid phosphatase type 2/haloperoxidase domain-containing protein</fullName>
    </recommendedName>
</protein>
<keyword evidence="1" id="KW-1133">Transmembrane helix</keyword>
<feature type="transmembrane region" description="Helical" evidence="1">
    <location>
        <begin position="126"/>
        <end position="143"/>
    </location>
</feature>
<keyword evidence="1" id="KW-0812">Transmembrane</keyword>
<dbReference type="PANTHER" id="PTHR14969">
    <property type="entry name" value="SPHINGOSINE-1-PHOSPHATE PHOSPHOHYDROLASE"/>
    <property type="match status" value="1"/>
</dbReference>
<dbReference type="SMART" id="SM00014">
    <property type="entry name" value="acidPPc"/>
    <property type="match status" value="1"/>
</dbReference>
<dbReference type="InterPro" id="IPR000326">
    <property type="entry name" value="PAP2/HPO"/>
</dbReference>
<feature type="transmembrane region" description="Helical" evidence="1">
    <location>
        <begin position="39"/>
        <end position="57"/>
    </location>
</feature>
<dbReference type="Gene3D" id="1.20.144.10">
    <property type="entry name" value="Phosphatidic acid phosphatase type 2/haloperoxidase"/>
    <property type="match status" value="1"/>
</dbReference>
<dbReference type="Pfam" id="PF01569">
    <property type="entry name" value="PAP2"/>
    <property type="match status" value="1"/>
</dbReference>